<dbReference type="AlphaFoldDB" id="A0AAW5ZWL6"/>
<dbReference type="Proteomes" id="UP001144050">
    <property type="component" value="Unassembled WGS sequence"/>
</dbReference>
<evidence type="ECO:0000313" key="3">
    <source>
        <dbReference type="EMBL" id="MDB0573845.1"/>
    </source>
</evidence>
<dbReference type="GO" id="GO:0006310">
    <property type="term" value="P:DNA recombination"/>
    <property type="evidence" value="ECO:0007669"/>
    <property type="project" value="UniProtKB-KW"/>
</dbReference>
<evidence type="ECO:0000313" key="4">
    <source>
        <dbReference type="Proteomes" id="UP001144050"/>
    </source>
</evidence>
<dbReference type="InterPro" id="IPR025246">
    <property type="entry name" value="IS30-like_HTH"/>
</dbReference>
<dbReference type="InterPro" id="IPR053392">
    <property type="entry name" value="Transposase_IS30-like"/>
</dbReference>
<dbReference type="PANTHER" id="PTHR10948:SF23">
    <property type="entry name" value="TRANSPOSASE INSI FOR INSERTION SEQUENCE ELEMENT IS30A-RELATED"/>
    <property type="match status" value="1"/>
</dbReference>
<accession>A0AAW5ZWL6</accession>
<gene>
    <name evidence="3" type="ORF">LBW59_24165</name>
</gene>
<proteinExistence type="predicted"/>
<feature type="domain" description="Transposase IS30-like HTH" evidence="2">
    <location>
        <begin position="8"/>
        <end position="29"/>
    </location>
</feature>
<organism evidence="3 4">
    <name type="scientific">Ralstonia solanacearum</name>
    <name type="common">Pseudomonas solanacearum</name>
    <dbReference type="NCBI Taxonomy" id="305"/>
    <lineage>
        <taxon>Bacteria</taxon>
        <taxon>Pseudomonadati</taxon>
        <taxon>Pseudomonadota</taxon>
        <taxon>Betaproteobacteria</taxon>
        <taxon>Burkholderiales</taxon>
        <taxon>Burkholderiaceae</taxon>
        <taxon>Ralstonia</taxon>
        <taxon>Ralstonia solanacearum species complex</taxon>
    </lineage>
</organism>
<comment type="caution">
    <text evidence="3">The sequence shown here is derived from an EMBL/GenBank/DDBJ whole genome shotgun (WGS) entry which is preliminary data.</text>
</comment>
<dbReference type="GO" id="GO:0004803">
    <property type="term" value="F:transposase activity"/>
    <property type="evidence" value="ECO:0007669"/>
    <property type="project" value="TreeGrafter"/>
</dbReference>
<dbReference type="PANTHER" id="PTHR10948">
    <property type="entry name" value="TRANSPOSASE"/>
    <property type="match status" value="1"/>
</dbReference>
<dbReference type="RefSeq" id="WP_271657359.1">
    <property type="nucleotide sequence ID" value="NZ_JAIVFG010000072.1"/>
</dbReference>
<keyword evidence="1" id="KW-0233">DNA recombination</keyword>
<dbReference type="EMBL" id="JAIVFG010000072">
    <property type="protein sequence ID" value="MDB0573845.1"/>
    <property type="molecule type" value="Genomic_DNA"/>
</dbReference>
<evidence type="ECO:0000256" key="1">
    <source>
        <dbReference type="ARBA" id="ARBA00023172"/>
    </source>
</evidence>
<evidence type="ECO:0000259" key="2">
    <source>
        <dbReference type="Pfam" id="PF13936"/>
    </source>
</evidence>
<sequence>MNIGRERVRAIAWLLGRSASTVSRELARNRNTAVARYDVTQAASACRLRRLRCVRLRKLAEGSTLYRHVHDRLVYWRWSPQQIAARLRAMHPDAPNCRVSHGTIYAAIYTHGRRCLNPAMIEALRQEKPTRGRRRTTLAGGSFVPEALRIQYRPEEIKQPLLPGHWAGDFIKGACGATVQKLSTGDHVLTMPKCASTRLTKTQAWAKYAHRNQRHDKSLHSQPQSRLFL</sequence>
<protein>
    <submittedName>
        <fullName evidence="3">IS30 family transposase</fullName>
    </submittedName>
</protein>
<dbReference type="GO" id="GO:0032196">
    <property type="term" value="P:transposition"/>
    <property type="evidence" value="ECO:0007669"/>
    <property type="project" value="TreeGrafter"/>
</dbReference>
<reference evidence="3" key="1">
    <citation type="submission" date="2021-09" db="EMBL/GenBank/DDBJ databases">
        <title>Genomic analysis of Ralstonia spp.</title>
        <authorList>
            <person name="Aburjaile F."/>
            <person name="Ariute J.C."/>
            <person name="Pais A.K.L."/>
            <person name="Albuquerque G.M.R."/>
            <person name="Silva A.M.F."/>
            <person name="Brenig B."/>
            <person name="Azevedo V."/>
            <person name="Matiuzzi M."/>
            <person name="Ramos R."/>
            <person name="Goes-Neto A."/>
            <person name="Soares S."/>
            <person name="Iseppon A.M.B."/>
            <person name="Souza E."/>
            <person name="Gama M."/>
        </authorList>
    </citation>
    <scope>NUCLEOTIDE SEQUENCE</scope>
    <source>
        <strain evidence="3">CCRMRs91</strain>
    </source>
</reference>
<dbReference type="InterPro" id="IPR051917">
    <property type="entry name" value="Transposase-Integrase"/>
</dbReference>
<dbReference type="GO" id="GO:0005829">
    <property type="term" value="C:cytosol"/>
    <property type="evidence" value="ECO:0007669"/>
    <property type="project" value="TreeGrafter"/>
</dbReference>
<name>A0AAW5ZWL6_RALSL</name>
<dbReference type="Pfam" id="PF13936">
    <property type="entry name" value="HTH_38"/>
    <property type="match status" value="1"/>
</dbReference>
<dbReference type="NCBIfam" id="NF033563">
    <property type="entry name" value="transpos_IS30"/>
    <property type="match status" value="1"/>
</dbReference>